<dbReference type="EMBL" id="SSOB01000001">
    <property type="protein sequence ID" value="THF84627.1"/>
    <property type="molecule type" value="Genomic_DNA"/>
</dbReference>
<evidence type="ECO:0000256" key="2">
    <source>
        <dbReference type="ARBA" id="ARBA00022578"/>
    </source>
</evidence>
<feature type="domain" description="Transposase IS4-like" evidence="6">
    <location>
        <begin position="152"/>
        <end position="363"/>
    </location>
</feature>
<dbReference type="GO" id="GO:0003677">
    <property type="term" value="F:DNA binding"/>
    <property type="evidence" value="ECO:0007669"/>
    <property type="project" value="UniProtKB-KW"/>
</dbReference>
<organism evidence="7 8">
    <name type="scientific">Cohnella fermenti</name>
    <dbReference type="NCBI Taxonomy" id="2565925"/>
    <lineage>
        <taxon>Bacteria</taxon>
        <taxon>Bacillati</taxon>
        <taxon>Bacillota</taxon>
        <taxon>Bacilli</taxon>
        <taxon>Bacillales</taxon>
        <taxon>Paenibacillaceae</taxon>
        <taxon>Cohnella</taxon>
    </lineage>
</organism>
<dbReference type="PANTHER" id="PTHR33258:SF1">
    <property type="entry name" value="TRANSPOSASE INSL FOR INSERTION SEQUENCE ELEMENT IS186A-RELATED"/>
    <property type="match status" value="1"/>
</dbReference>
<feature type="region of interest" description="Disordered" evidence="5">
    <location>
        <begin position="405"/>
        <end position="430"/>
    </location>
</feature>
<dbReference type="GO" id="GO:0006313">
    <property type="term" value="P:DNA transposition"/>
    <property type="evidence" value="ECO:0007669"/>
    <property type="project" value="InterPro"/>
</dbReference>
<protein>
    <submittedName>
        <fullName evidence="7">IS4 family transposase</fullName>
    </submittedName>
</protein>
<sequence length="440" mass="51606">MIYIWRKIKKSPIVNVEGMLPTPLQRRPDMGNNTSKTVISQCLEWLDIPEFVCDYLDYRKQKLTLVAFIRLFVEAQLSDRKDPDCIVENLRDSLELQALTGIESLSASQFSRRLYELPTWLLQYQFETITRRIQDTLAQTRENSELKKELIPLSLIDSSLITLPDYHGKWAYTSKGKNQVKLHMRLSTQWPDLAIPSKVVLSTGAVADTEVAVELVTEQGTTYVMDRGYINYAHFRKWLKAGLFFVARIQQRSRTEILEKRELPSEETDLLLDADVLMVVPKQPDQTMRLRLVAFKDDKGRIYRLVTSRWDLSAREIADIYHARWDIELFFKWMKQYLRLAKLYSHKPQAVWNQIYMSLIAHALCILVKLYTGTKHGLCTVLKRIRQYMAKSWEKLLDTLFRKPTKTSKGRQKKPKRGRPRIHPKKQKSQKIVLANEFNL</sequence>
<comment type="similarity">
    <text evidence="1">Belongs to the transposase 11 family.</text>
</comment>
<dbReference type="AlphaFoldDB" id="A0A4S4CA36"/>
<evidence type="ECO:0000256" key="3">
    <source>
        <dbReference type="ARBA" id="ARBA00023125"/>
    </source>
</evidence>
<accession>A0A4S4CA36</accession>
<dbReference type="GO" id="GO:0004803">
    <property type="term" value="F:transposase activity"/>
    <property type="evidence" value="ECO:0007669"/>
    <property type="project" value="InterPro"/>
</dbReference>
<name>A0A4S4CA36_9BACL</name>
<comment type="caution">
    <text evidence="7">The sequence shown here is derived from an EMBL/GenBank/DDBJ whole genome shotgun (WGS) entry which is preliminary data.</text>
</comment>
<keyword evidence="2" id="KW-0815">Transposition</keyword>
<dbReference type="InterPro" id="IPR012337">
    <property type="entry name" value="RNaseH-like_sf"/>
</dbReference>
<evidence type="ECO:0000256" key="5">
    <source>
        <dbReference type="SAM" id="MobiDB-lite"/>
    </source>
</evidence>
<reference evidence="7 8" key="1">
    <citation type="submission" date="2019-04" db="EMBL/GenBank/DDBJ databases">
        <title>Cohnella sp. nov. isolated from preserved vegetables.</title>
        <authorList>
            <person name="Lin S.-Y."/>
            <person name="Hung M.-H."/>
            <person name="Young C.-C."/>
        </authorList>
    </citation>
    <scope>NUCLEOTIDE SEQUENCE [LARGE SCALE GENOMIC DNA]</scope>
    <source>
        <strain evidence="7 8">CC-MHH1044</strain>
    </source>
</reference>
<dbReference type="Proteomes" id="UP000310636">
    <property type="component" value="Unassembled WGS sequence"/>
</dbReference>
<dbReference type="SUPFAM" id="SSF53098">
    <property type="entry name" value="Ribonuclease H-like"/>
    <property type="match status" value="1"/>
</dbReference>
<dbReference type="PANTHER" id="PTHR33258">
    <property type="entry name" value="TRANSPOSASE INSL FOR INSERTION SEQUENCE ELEMENT IS186A-RELATED"/>
    <property type="match status" value="1"/>
</dbReference>
<dbReference type="InterPro" id="IPR002559">
    <property type="entry name" value="Transposase_11"/>
</dbReference>
<evidence type="ECO:0000256" key="1">
    <source>
        <dbReference type="ARBA" id="ARBA00010075"/>
    </source>
</evidence>
<keyword evidence="4" id="KW-0233">DNA recombination</keyword>
<evidence type="ECO:0000313" key="7">
    <source>
        <dbReference type="EMBL" id="THF84627.1"/>
    </source>
</evidence>
<gene>
    <name evidence="7" type="ORF">E6C55_01215</name>
</gene>
<keyword evidence="3" id="KW-0238">DNA-binding</keyword>
<dbReference type="Gene3D" id="3.90.350.10">
    <property type="entry name" value="Transposase Inhibitor Protein From Tn5, Chain A, domain 1"/>
    <property type="match status" value="1"/>
</dbReference>
<keyword evidence="8" id="KW-1185">Reference proteome</keyword>
<evidence type="ECO:0000256" key="4">
    <source>
        <dbReference type="ARBA" id="ARBA00023172"/>
    </source>
</evidence>
<dbReference type="NCBIfam" id="NF033592">
    <property type="entry name" value="transpos_IS4_1"/>
    <property type="match status" value="1"/>
</dbReference>
<dbReference type="InterPro" id="IPR047952">
    <property type="entry name" value="Transpos_IS4"/>
</dbReference>
<evidence type="ECO:0000259" key="6">
    <source>
        <dbReference type="Pfam" id="PF01609"/>
    </source>
</evidence>
<proteinExistence type="inferred from homology"/>
<dbReference type="Pfam" id="PF01609">
    <property type="entry name" value="DDE_Tnp_1"/>
    <property type="match status" value="1"/>
</dbReference>
<feature type="compositionally biased region" description="Basic residues" evidence="5">
    <location>
        <begin position="405"/>
        <end position="429"/>
    </location>
</feature>
<evidence type="ECO:0000313" key="8">
    <source>
        <dbReference type="Proteomes" id="UP000310636"/>
    </source>
</evidence>